<evidence type="ECO:0000313" key="1">
    <source>
        <dbReference type="EMBL" id="KAG0424793.1"/>
    </source>
</evidence>
<dbReference type="EMBL" id="JABSTQ010009937">
    <property type="protein sequence ID" value="KAG0424793.1"/>
    <property type="molecule type" value="Genomic_DNA"/>
</dbReference>
<sequence>MAVDRALEYVELNGDRSDGFSSRNFLERHRTQKHVERRHQCTYCSYSSDKRTRVLRHERTHTREGFFPCGTCGKAFPRQDNLTKHQVLHTGERPYTCTERSSASFTENYVPIQHARIHSGYKRYPCHLCKYRTSDSGNLKKHIICVHTKEFPHTCELCGKGFVAPSQLRTHLADKHGYVEKR</sequence>
<dbReference type="Proteomes" id="UP000805193">
    <property type="component" value="Unassembled WGS sequence"/>
</dbReference>
<evidence type="ECO:0000313" key="2">
    <source>
        <dbReference type="Proteomes" id="UP000805193"/>
    </source>
</evidence>
<name>A0AC60PVW9_IXOPE</name>
<keyword evidence="2" id="KW-1185">Reference proteome</keyword>
<reference evidence="1 2" key="1">
    <citation type="journal article" date="2020" name="Cell">
        <title>Large-Scale Comparative Analyses of Tick Genomes Elucidate Their Genetic Diversity and Vector Capacities.</title>
        <authorList>
            <consortium name="Tick Genome and Microbiome Consortium (TIGMIC)"/>
            <person name="Jia N."/>
            <person name="Wang J."/>
            <person name="Shi W."/>
            <person name="Du L."/>
            <person name="Sun Y."/>
            <person name="Zhan W."/>
            <person name="Jiang J.F."/>
            <person name="Wang Q."/>
            <person name="Zhang B."/>
            <person name="Ji P."/>
            <person name="Bell-Sakyi L."/>
            <person name="Cui X.M."/>
            <person name="Yuan T.T."/>
            <person name="Jiang B.G."/>
            <person name="Yang W.F."/>
            <person name="Lam T.T."/>
            <person name="Chang Q.C."/>
            <person name="Ding S.J."/>
            <person name="Wang X.J."/>
            <person name="Zhu J.G."/>
            <person name="Ruan X.D."/>
            <person name="Zhao L."/>
            <person name="Wei J.T."/>
            <person name="Ye R.Z."/>
            <person name="Que T.C."/>
            <person name="Du C.H."/>
            <person name="Zhou Y.H."/>
            <person name="Cheng J.X."/>
            <person name="Dai P.F."/>
            <person name="Guo W.B."/>
            <person name="Han X.H."/>
            <person name="Huang E.J."/>
            <person name="Li L.F."/>
            <person name="Wei W."/>
            <person name="Gao Y.C."/>
            <person name="Liu J.Z."/>
            <person name="Shao H.Z."/>
            <person name="Wang X."/>
            <person name="Wang C.C."/>
            <person name="Yang T.C."/>
            <person name="Huo Q.B."/>
            <person name="Li W."/>
            <person name="Chen H.Y."/>
            <person name="Chen S.E."/>
            <person name="Zhou L.G."/>
            <person name="Ni X.B."/>
            <person name="Tian J.H."/>
            <person name="Sheng Y."/>
            <person name="Liu T."/>
            <person name="Pan Y.S."/>
            <person name="Xia L.Y."/>
            <person name="Li J."/>
            <person name="Zhao F."/>
            <person name="Cao W.C."/>
        </authorList>
    </citation>
    <scope>NUCLEOTIDE SEQUENCE [LARGE SCALE GENOMIC DNA]</scope>
    <source>
        <strain evidence="1">Iper-2018</strain>
    </source>
</reference>
<comment type="caution">
    <text evidence="1">The sequence shown here is derived from an EMBL/GenBank/DDBJ whole genome shotgun (WGS) entry which is preliminary data.</text>
</comment>
<protein>
    <submittedName>
        <fullName evidence="1">Uncharacterized protein</fullName>
    </submittedName>
</protein>
<gene>
    <name evidence="1" type="ORF">HPB47_028014</name>
</gene>
<organism evidence="1 2">
    <name type="scientific">Ixodes persulcatus</name>
    <name type="common">Taiga tick</name>
    <dbReference type="NCBI Taxonomy" id="34615"/>
    <lineage>
        <taxon>Eukaryota</taxon>
        <taxon>Metazoa</taxon>
        <taxon>Ecdysozoa</taxon>
        <taxon>Arthropoda</taxon>
        <taxon>Chelicerata</taxon>
        <taxon>Arachnida</taxon>
        <taxon>Acari</taxon>
        <taxon>Parasitiformes</taxon>
        <taxon>Ixodida</taxon>
        <taxon>Ixodoidea</taxon>
        <taxon>Ixodidae</taxon>
        <taxon>Ixodinae</taxon>
        <taxon>Ixodes</taxon>
    </lineage>
</organism>
<accession>A0AC60PVW9</accession>
<proteinExistence type="predicted"/>